<feature type="compositionally biased region" description="Polar residues" evidence="1">
    <location>
        <begin position="1"/>
        <end position="27"/>
    </location>
</feature>
<evidence type="ECO:0000256" key="1">
    <source>
        <dbReference type="SAM" id="MobiDB-lite"/>
    </source>
</evidence>
<organism evidence="2 3">
    <name type="scientific">Ooceraea biroi</name>
    <name type="common">Clonal raider ant</name>
    <name type="synonym">Cerapachys biroi</name>
    <dbReference type="NCBI Taxonomy" id="2015173"/>
    <lineage>
        <taxon>Eukaryota</taxon>
        <taxon>Metazoa</taxon>
        <taxon>Ecdysozoa</taxon>
        <taxon>Arthropoda</taxon>
        <taxon>Hexapoda</taxon>
        <taxon>Insecta</taxon>
        <taxon>Pterygota</taxon>
        <taxon>Neoptera</taxon>
        <taxon>Endopterygota</taxon>
        <taxon>Hymenoptera</taxon>
        <taxon>Apocrita</taxon>
        <taxon>Aculeata</taxon>
        <taxon>Formicoidea</taxon>
        <taxon>Formicidae</taxon>
        <taxon>Dorylinae</taxon>
        <taxon>Ooceraea</taxon>
    </lineage>
</organism>
<dbReference type="Proteomes" id="UP000053097">
    <property type="component" value="Unassembled WGS sequence"/>
</dbReference>
<evidence type="ECO:0000313" key="2">
    <source>
        <dbReference type="EMBL" id="EZA59644.1"/>
    </source>
</evidence>
<dbReference type="OrthoDB" id="10252832at2759"/>
<proteinExistence type="predicted"/>
<dbReference type="EMBL" id="KK107102">
    <property type="protein sequence ID" value="EZA59644.1"/>
    <property type="molecule type" value="Genomic_DNA"/>
</dbReference>
<evidence type="ECO:0000313" key="3">
    <source>
        <dbReference type="Proteomes" id="UP000053097"/>
    </source>
</evidence>
<protein>
    <submittedName>
        <fullName evidence="2">Uncharacterized protein</fullName>
    </submittedName>
</protein>
<gene>
    <name evidence="2" type="ORF">X777_16814</name>
</gene>
<accession>A0A026WX01</accession>
<sequence length="65" mass="7371">MELENCNTHGNQENTGPNTPQYENDPSGNKKWYRQASQRLVNASFVTIVHTQCHAVIPVFIKTRG</sequence>
<reference evidence="2 3" key="1">
    <citation type="journal article" date="2014" name="Curr. Biol.">
        <title>The genome of the clonal raider ant Cerapachys biroi.</title>
        <authorList>
            <person name="Oxley P.R."/>
            <person name="Ji L."/>
            <person name="Fetter-Pruneda I."/>
            <person name="McKenzie S.K."/>
            <person name="Li C."/>
            <person name="Hu H."/>
            <person name="Zhang G."/>
            <person name="Kronauer D.J."/>
        </authorList>
    </citation>
    <scope>NUCLEOTIDE SEQUENCE [LARGE SCALE GENOMIC DNA]</scope>
</reference>
<feature type="region of interest" description="Disordered" evidence="1">
    <location>
        <begin position="1"/>
        <end position="30"/>
    </location>
</feature>
<keyword evidence="3" id="KW-1185">Reference proteome</keyword>
<dbReference type="AlphaFoldDB" id="A0A026WX01"/>
<name>A0A026WX01_OOCBI</name>